<evidence type="ECO:0000313" key="3">
    <source>
        <dbReference type="Proteomes" id="UP000615234"/>
    </source>
</evidence>
<accession>A0A8I0DR72</accession>
<dbReference type="GO" id="GO:0016020">
    <property type="term" value="C:membrane"/>
    <property type="evidence" value="ECO:0007669"/>
    <property type="project" value="InterPro"/>
</dbReference>
<reference evidence="2 3" key="1">
    <citation type="submission" date="2020-08" db="EMBL/GenBank/DDBJ databases">
        <title>Genome public.</title>
        <authorList>
            <person name="Liu C."/>
            <person name="Sun Q."/>
        </authorList>
    </citation>
    <scope>NUCLEOTIDE SEQUENCE [LARGE SCALE GENOMIC DNA]</scope>
    <source>
        <strain evidence="2 3">NSJ-10</strain>
    </source>
</reference>
<name>A0A8I0DR72_9FIRM</name>
<keyword evidence="3" id="KW-1185">Reference proteome</keyword>
<feature type="compositionally biased region" description="Low complexity" evidence="1">
    <location>
        <begin position="48"/>
        <end position="59"/>
    </location>
</feature>
<comment type="caution">
    <text evidence="2">The sequence shown here is derived from an EMBL/GenBank/DDBJ whole genome shotgun (WGS) entry which is preliminary data.</text>
</comment>
<dbReference type="SUPFAM" id="SSF53756">
    <property type="entry name" value="UDP-Glycosyltransferase/glycogen phosphorylase"/>
    <property type="match status" value="1"/>
</dbReference>
<dbReference type="InterPro" id="IPR043148">
    <property type="entry name" value="TagF_C"/>
</dbReference>
<dbReference type="Gene3D" id="3.40.50.12580">
    <property type="match status" value="1"/>
</dbReference>
<dbReference type="Proteomes" id="UP000615234">
    <property type="component" value="Unassembled WGS sequence"/>
</dbReference>
<organism evidence="2 3">
    <name type="scientific">Coprococcus hominis</name>
    <name type="common">ex Liu et al. 2022</name>
    <dbReference type="NCBI Taxonomy" id="2763039"/>
    <lineage>
        <taxon>Bacteria</taxon>
        <taxon>Bacillati</taxon>
        <taxon>Bacillota</taxon>
        <taxon>Clostridia</taxon>
        <taxon>Lachnospirales</taxon>
        <taxon>Lachnospiraceae</taxon>
        <taxon>Coprococcus</taxon>
    </lineage>
</organism>
<dbReference type="GO" id="GO:0047355">
    <property type="term" value="F:CDP-glycerol glycerophosphotransferase activity"/>
    <property type="evidence" value="ECO:0007669"/>
    <property type="project" value="InterPro"/>
</dbReference>
<gene>
    <name evidence="2" type="ORF">H8S09_02610</name>
</gene>
<keyword evidence="2" id="KW-0808">Transferase</keyword>
<feature type="compositionally biased region" description="Basic and acidic residues" evidence="1">
    <location>
        <begin position="78"/>
        <end position="98"/>
    </location>
</feature>
<dbReference type="AlphaFoldDB" id="A0A8I0DR72"/>
<dbReference type="EMBL" id="JACOOX010000002">
    <property type="protein sequence ID" value="MBC5661793.1"/>
    <property type="molecule type" value="Genomic_DNA"/>
</dbReference>
<proteinExistence type="predicted"/>
<feature type="region of interest" description="Disordered" evidence="1">
    <location>
        <begin position="48"/>
        <end position="98"/>
    </location>
</feature>
<dbReference type="RefSeq" id="WP_186847319.1">
    <property type="nucleotide sequence ID" value="NZ_JACOOX010000002.1"/>
</dbReference>
<dbReference type="SUPFAM" id="SSF53448">
    <property type="entry name" value="Nucleotide-diphospho-sugar transferases"/>
    <property type="match status" value="1"/>
</dbReference>
<protein>
    <submittedName>
        <fullName evidence="2">CDP-glycerol glycerophosphotransferase family protein</fullName>
    </submittedName>
</protein>
<evidence type="ECO:0000313" key="2">
    <source>
        <dbReference type="EMBL" id="MBC5661793.1"/>
    </source>
</evidence>
<dbReference type="InterPro" id="IPR029044">
    <property type="entry name" value="Nucleotide-diphossugar_trans"/>
</dbReference>
<evidence type="ECO:0000256" key="1">
    <source>
        <dbReference type="SAM" id="MobiDB-lite"/>
    </source>
</evidence>
<dbReference type="InterPro" id="IPR007554">
    <property type="entry name" value="Glycerophosphate_synth"/>
</dbReference>
<dbReference type="Pfam" id="PF04464">
    <property type="entry name" value="Glyphos_transf"/>
    <property type="match status" value="1"/>
</dbReference>
<sequence>MKLSILCCLTEEEELNKATIEVFEKMAAYGLGKNNKVRIGEEFANAAGEGSMASAEGSSTDIGDSDLSADDISQEKISMGEKKKHAETEKGKEEKKSETVVADAQMAEYSVQFILNVSQVTKDKDWYNNVITRIGNPAFTVTIDDTAYTAPAEAYHQMAEKAEGDYCAFIEVGDVISENLAEILTNGITICPGHHVYMIAKTFANATKGAFRNFLKVTDSKKELKSFYVIDLKNKYDCYPFTFAGTILKTDILKKRNVNASLGLEMERDFFLRYLAEEMKVVYLPGVEYTAYEYEEHDITFYRGLYMQEWYFDSITEFWMPFLTEMKEKYGRIPVFIQYNFMYSIHARFEGNMDNRNKHVIEEGHGEEYLELIGRSLGLIEESIMLNRNKIAACITGDTMKWVYGILRNGQDYKFQRFFLAGKIYYGIGDTLFNSVMSLSTNILFINYRAGKLEIDGTVHPILYSMADEIYFKYNNVKYKIEYNGRYGLTKAFGAAICKRHSFHLSIPVAKKNETAISCEAKFGTQIETITLSFPSHFSRVCGAFANSHWFFGDNREYMMTSERRSMVIRKVSKSQKFVKELKLLKDMFKKNNWTRKYAIFRMLYFICRPFMTRKPIWMYIDKIYKGGDSSEYLYKYASAQNSKDIKHYYLVDKKSTDYKRLKKEGYKPLVRDSLKHRLVFLYADMMVISNSTVYAFNGYKLKNSAFIRDLPHFHVCCVQHGMSIQKIAIAQNRLRDNLRLYFCASKYEIENLSRPVYDYVGYDALKLTGVPRYDGLKDRAKKQIMISPTWRMQAAMPVRTSESEQRDYNPLFKESEYFKVFNALINDKRLIDAAEKYGYRIKYVLHPIVSSQVDDFDKNDFVDIVPAVGDMSYEDMFCESSLMVTDFSGIQFDFAYMRKPLVYLHHKDIPQHYEEGTFHYDTMAFGEICHDNDELIDTLIEYMQNDCKMKPEYVKRADDFFYYRDHNNCERIYKEMIDYQEKYVLPERY</sequence>